<comment type="caution">
    <text evidence="1">The sequence shown here is derived from an EMBL/GenBank/DDBJ whole genome shotgun (WGS) entry which is preliminary data.</text>
</comment>
<evidence type="ECO:0000313" key="2">
    <source>
        <dbReference type="Proteomes" id="UP000245133"/>
    </source>
</evidence>
<dbReference type="EMBL" id="BFBB01000009">
    <property type="protein sequence ID" value="GBF52027.1"/>
    <property type="molecule type" value="Genomic_DNA"/>
</dbReference>
<sequence>MKDIPPHGTNAIVDIKIYEYSRSPGIRIGRGYFYPEDKTNNDHFRIKALVTNKTSQRIEIAEYPVTFQGKALGIDLAKMHKEILPNEHFKKVYYYPFPKNAKPRKFFFKFKDVEGNVFEVMTFYDGELQGQRAY</sequence>
<gene>
    <name evidence="1" type="ORF">LPTSP4_35650</name>
</gene>
<dbReference type="RefSeq" id="WP_135355098.1">
    <property type="nucleotide sequence ID" value="NZ_BFBB01000009.1"/>
</dbReference>
<name>A0A2P2E578_9LEPT</name>
<protein>
    <submittedName>
        <fullName evidence="1">Uncharacterized protein</fullName>
    </submittedName>
</protein>
<accession>A0A2P2E578</accession>
<evidence type="ECO:0000313" key="1">
    <source>
        <dbReference type="EMBL" id="GBF52027.1"/>
    </source>
</evidence>
<reference evidence="1 2" key="1">
    <citation type="submission" date="2018-02" db="EMBL/GenBank/DDBJ databases">
        <title>Novel Leptospira species isolated from soil and water in Japan.</title>
        <authorList>
            <person name="Nakao R."/>
            <person name="Masuzawa T."/>
        </authorList>
    </citation>
    <scope>NUCLEOTIDE SEQUENCE [LARGE SCALE GENOMIC DNA]</scope>
    <source>
        <strain evidence="1 2">YH101</strain>
    </source>
</reference>
<dbReference type="Proteomes" id="UP000245133">
    <property type="component" value="Unassembled WGS sequence"/>
</dbReference>
<dbReference type="AlphaFoldDB" id="A0A2P2E578"/>
<organism evidence="1 2">
    <name type="scientific">Leptospira ryugenii</name>
    <dbReference type="NCBI Taxonomy" id="1917863"/>
    <lineage>
        <taxon>Bacteria</taxon>
        <taxon>Pseudomonadati</taxon>
        <taxon>Spirochaetota</taxon>
        <taxon>Spirochaetia</taxon>
        <taxon>Leptospirales</taxon>
        <taxon>Leptospiraceae</taxon>
        <taxon>Leptospira</taxon>
    </lineage>
</organism>
<keyword evidence="2" id="KW-1185">Reference proteome</keyword>
<proteinExistence type="predicted"/>